<comment type="caution">
    <text evidence="1">The sequence shown here is derived from an EMBL/GenBank/DDBJ whole genome shotgun (WGS) entry which is preliminary data.</text>
</comment>
<name>A0A8X6Q1I0_NEPPI</name>
<keyword evidence="2" id="KW-1185">Reference proteome</keyword>
<sequence>MERRSWTQSGCKDSGWIGLTRSCGRHRAGISQGVAFRADCLPLQNNLPDCRATGFERPVLCVPNLIVVRPTTTSDGECKLNRFYCGKEAGKLLHWLFSHHINLPLEKVDVKWTLVIRDRPKCVVEPLKFICLAG</sequence>
<reference evidence="1" key="1">
    <citation type="submission" date="2020-08" db="EMBL/GenBank/DDBJ databases">
        <title>Multicomponent nature underlies the extraordinary mechanical properties of spider dragline silk.</title>
        <authorList>
            <person name="Kono N."/>
            <person name="Nakamura H."/>
            <person name="Mori M."/>
            <person name="Yoshida Y."/>
            <person name="Ohtoshi R."/>
            <person name="Malay A.D."/>
            <person name="Moran D.A.P."/>
            <person name="Tomita M."/>
            <person name="Numata K."/>
            <person name="Arakawa K."/>
        </authorList>
    </citation>
    <scope>NUCLEOTIDE SEQUENCE</scope>
</reference>
<evidence type="ECO:0000313" key="1">
    <source>
        <dbReference type="EMBL" id="GFT95223.1"/>
    </source>
</evidence>
<dbReference type="EMBL" id="BMAW01075134">
    <property type="protein sequence ID" value="GFT95223.1"/>
    <property type="molecule type" value="Genomic_DNA"/>
</dbReference>
<dbReference type="Proteomes" id="UP000887013">
    <property type="component" value="Unassembled WGS sequence"/>
</dbReference>
<protein>
    <submittedName>
        <fullName evidence="1">Uncharacterized protein</fullName>
    </submittedName>
</protein>
<accession>A0A8X6Q1I0</accession>
<proteinExistence type="predicted"/>
<gene>
    <name evidence="1" type="ORF">NPIL_543301</name>
</gene>
<dbReference type="AlphaFoldDB" id="A0A8X6Q1I0"/>
<organism evidence="1 2">
    <name type="scientific">Nephila pilipes</name>
    <name type="common">Giant wood spider</name>
    <name type="synonym">Nephila maculata</name>
    <dbReference type="NCBI Taxonomy" id="299642"/>
    <lineage>
        <taxon>Eukaryota</taxon>
        <taxon>Metazoa</taxon>
        <taxon>Ecdysozoa</taxon>
        <taxon>Arthropoda</taxon>
        <taxon>Chelicerata</taxon>
        <taxon>Arachnida</taxon>
        <taxon>Araneae</taxon>
        <taxon>Araneomorphae</taxon>
        <taxon>Entelegynae</taxon>
        <taxon>Araneoidea</taxon>
        <taxon>Nephilidae</taxon>
        <taxon>Nephila</taxon>
    </lineage>
</organism>
<evidence type="ECO:0000313" key="2">
    <source>
        <dbReference type="Proteomes" id="UP000887013"/>
    </source>
</evidence>